<evidence type="ECO:0000256" key="1">
    <source>
        <dbReference type="SAM" id="Phobius"/>
    </source>
</evidence>
<keyword evidence="1" id="KW-0472">Membrane</keyword>
<keyword evidence="1" id="KW-0812">Transmembrane</keyword>
<accession>A0A8H3LZF4</accession>
<organism evidence="3 4">
    <name type="scientific">Rhizophagus clarus</name>
    <dbReference type="NCBI Taxonomy" id="94130"/>
    <lineage>
        <taxon>Eukaryota</taxon>
        <taxon>Fungi</taxon>
        <taxon>Fungi incertae sedis</taxon>
        <taxon>Mucoromycota</taxon>
        <taxon>Glomeromycotina</taxon>
        <taxon>Glomeromycetes</taxon>
        <taxon>Glomerales</taxon>
        <taxon>Glomeraceae</taxon>
        <taxon>Rhizophagus</taxon>
    </lineage>
</organism>
<keyword evidence="2" id="KW-0732">Signal</keyword>
<proteinExistence type="predicted"/>
<dbReference type="EMBL" id="BLAL01000229">
    <property type="protein sequence ID" value="GES94034.1"/>
    <property type="molecule type" value="Genomic_DNA"/>
</dbReference>
<feature type="chain" id="PRO_5034995263" evidence="2">
    <location>
        <begin position="25"/>
        <end position="171"/>
    </location>
</feature>
<protein>
    <submittedName>
        <fullName evidence="3">Uncharacterized protein</fullName>
    </submittedName>
</protein>
<comment type="caution">
    <text evidence="3">The sequence shown here is derived from an EMBL/GenBank/DDBJ whole genome shotgun (WGS) entry which is preliminary data.</text>
</comment>
<dbReference type="AlphaFoldDB" id="A0A8H3LZF4"/>
<evidence type="ECO:0000313" key="3">
    <source>
        <dbReference type="EMBL" id="GES94034.1"/>
    </source>
</evidence>
<feature type="signal peptide" evidence="2">
    <location>
        <begin position="1"/>
        <end position="24"/>
    </location>
</feature>
<evidence type="ECO:0000313" key="4">
    <source>
        <dbReference type="Proteomes" id="UP000615446"/>
    </source>
</evidence>
<reference evidence="3" key="1">
    <citation type="submission" date="2019-10" db="EMBL/GenBank/DDBJ databases">
        <title>Conservation and host-specific expression of non-tandemly repeated heterogenous ribosome RNA gene in arbuscular mycorrhizal fungi.</title>
        <authorList>
            <person name="Maeda T."/>
            <person name="Kobayashi Y."/>
            <person name="Nakagawa T."/>
            <person name="Ezawa T."/>
            <person name="Yamaguchi K."/>
            <person name="Bino T."/>
            <person name="Nishimoto Y."/>
            <person name="Shigenobu S."/>
            <person name="Kawaguchi M."/>
        </authorList>
    </citation>
    <scope>NUCLEOTIDE SEQUENCE</scope>
    <source>
        <strain evidence="3">HR1</strain>
    </source>
</reference>
<name>A0A8H3LZF4_9GLOM</name>
<feature type="transmembrane region" description="Helical" evidence="1">
    <location>
        <begin position="145"/>
        <end position="166"/>
    </location>
</feature>
<dbReference type="Proteomes" id="UP000615446">
    <property type="component" value="Unassembled WGS sequence"/>
</dbReference>
<gene>
    <name evidence="3" type="ORF">RCL2_002077600</name>
</gene>
<sequence length="171" mass="18174">MMRYNYNFLIFLGLIIIASYVTNAQVTNKNGLPELDDTGDNGIGNGSKLPLPGIQLPDGMLNNRFPQMEPNINVPQVANSSYNNGTDLGNGGTLGNNSTDGMVLGTKQPQTGAVNTNNVSLATPSYTTKSAEPSNFNDTIYNDNYSSASCCSLGISVVILCAIINLKSRVM</sequence>
<keyword evidence="1" id="KW-1133">Transmembrane helix</keyword>
<evidence type="ECO:0000256" key="2">
    <source>
        <dbReference type="SAM" id="SignalP"/>
    </source>
</evidence>